<sequence length="593" mass="67300">MRHILCLLILATPGTIAFGQNKDLDKKLKGFDAYVVSVMHDWKAQGISVAIVYKNKVVLSKGYGYRNAERKLPVTPQTLFAIGSCTKAFTAAGLCLLEEEDKLALDKPVRDYLPDFKLQDDYVSANVTPRDLLCHRSGLPRHDMLWYGSTYTRQELYERLRYLEPSKPFRSTYQYQNLMFMTAGLLAEKVSGQSWENFTRDRFLVPLEMTSTNFSINDLQRATDFATGYREQHDTIRVMPYMNIDALGPAGSINSSADDMSHWLMALINGGRYNNKKIISENSVRQLQTPTMVGIAQVPVQYDESFYNTYGLGWMITAYRGHVRVDHGGNIDGFSASTCFMPKDSIGVVVLSNMNASTVPAIIRNNILDRMLGLPVVDWNTRFLNERNKNKDLQARIKKEEDDQNRVKDTHPSHPLTAFVGKFEHPAYGVVEITSDGTALTADVHGLKTKLEHYHYDIFRSTNEKYFDGEKFQFITGLDGTIDEIQVRLEPAVKDIVFKRKWQPLDVPAPTLANYTGDYDFGGNVARVYIKETSKLYLFVPGQPEYELAATKPNEFKIKILEGFQVKFEVDASGKARELVSIQPNGTFRAKRK</sequence>
<dbReference type="InterPro" id="IPR012338">
    <property type="entry name" value="Beta-lactam/transpept-like"/>
</dbReference>
<dbReference type="Pfam" id="PF00144">
    <property type="entry name" value="Beta-lactamase"/>
    <property type="match status" value="1"/>
</dbReference>
<evidence type="ECO:0000259" key="2">
    <source>
        <dbReference type="Pfam" id="PF00144"/>
    </source>
</evidence>
<feature type="domain" description="Peptidase S12 Pab87-related C-terminal" evidence="3">
    <location>
        <begin position="406"/>
        <end position="499"/>
    </location>
</feature>
<accession>A0A385SLY7</accession>
<name>A0A385SLY7_9BACT</name>
<dbReference type="PANTHER" id="PTHR46825:SF15">
    <property type="entry name" value="BETA-LACTAMASE-RELATED DOMAIN-CONTAINING PROTEIN"/>
    <property type="match status" value="1"/>
</dbReference>
<feature type="domain" description="Beta-lactamase-related" evidence="2">
    <location>
        <begin position="31"/>
        <end position="361"/>
    </location>
</feature>
<evidence type="ECO:0000313" key="4">
    <source>
        <dbReference type="EMBL" id="AYB32763.1"/>
    </source>
</evidence>
<dbReference type="EMBL" id="CP032382">
    <property type="protein sequence ID" value="AYB32763.1"/>
    <property type="molecule type" value="Genomic_DNA"/>
</dbReference>
<gene>
    <name evidence="4" type="ORF">D4L85_20240</name>
</gene>
<evidence type="ECO:0000313" key="5">
    <source>
        <dbReference type="Proteomes" id="UP000266183"/>
    </source>
</evidence>
<dbReference type="RefSeq" id="WP_119756012.1">
    <property type="nucleotide sequence ID" value="NZ_CP032382.1"/>
</dbReference>
<dbReference type="AlphaFoldDB" id="A0A385SLY7"/>
<feature type="coiled-coil region" evidence="1">
    <location>
        <begin position="383"/>
        <end position="410"/>
    </location>
</feature>
<evidence type="ECO:0000259" key="3">
    <source>
        <dbReference type="Pfam" id="PF11954"/>
    </source>
</evidence>
<dbReference type="SUPFAM" id="SSF56601">
    <property type="entry name" value="beta-lactamase/transpeptidase-like"/>
    <property type="match status" value="1"/>
</dbReference>
<dbReference type="KEGG" id="chk:D4L85_20240"/>
<dbReference type="PANTHER" id="PTHR46825">
    <property type="entry name" value="D-ALANYL-D-ALANINE-CARBOXYPEPTIDASE/ENDOPEPTIDASE AMPH"/>
    <property type="match status" value="1"/>
</dbReference>
<dbReference type="InterPro" id="IPR021860">
    <property type="entry name" value="Peptidase_S12_Pab87-rel_C"/>
</dbReference>
<dbReference type="OrthoDB" id="1522765at2"/>
<keyword evidence="4" id="KW-0378">Hydrolase</keyword>
<dbReference type="Proteomes" id="UP000266183">
    <property type="component" value="Chromosome"/>
</dbReference>
<dbReference type="Pfam" id="PF11954">
    <property type="entry name" value="DUF3471"/>
    <property type="match status" value="1"/>
</dbReference>
<dbReference type="InterPro" id="IPR050491">
    <property type="entry name" value="AmpC-like"/>
</dbReference>
<dbReference type="InterPro" id="IPR001466">
    <property type="entry name" value="Beta-lactam-related"/>
</dbReference>
<proteinExistence type="predicted"/>
<dbReference type="Gene3D" id="3.40.710.10">
    <property type="entry name" value="DD-peptidase/beta-lactamase superfamily"/>
    <property type="match status" value="1"/>
</dbReference>
<organism evidence="4 5">
    <name type="scientific">Chryseolinea soli</name>
    <dbReference type="NCBI Taxonomy" id="2321403"/>
    <lineage>
        <taxon>Bacteria</taxon>
        <taxon>Pseudomonadati</taxon>
        <taxon>Bacteroidota</taxon>
        <taxon>Cytophagia</taxon>
        <taxon>Cytophagales</taxon>
        <taxon>Fulvivirgaceae</taxon>
        <taxon>Chryseolinea</taxon>
    </lineage>
</organism>
<protein>
    <submittedName>
        <fullName evidence="4">Serine hydrolase</fullName>
    </submittedName>
</protein>
<keyword evidence="1" id="KW-0175">Coiled coil</keyword>
<dbReference type="GO" id="GO:0016787">
    <property type="term" value="F:hydrolase activity"/>
    <property type="evidence" value="ECO:0007669"/>
    <property type="project" value="UniProtKB-KW"/>
</dbReference>
<reference evidence="5" key="1">
    <citation type="submission" date="2018-09" db="EMBL/GenBank/DDBJ databases">
        <title>Chryseolinea sp. KIS68-18 isolated from soil.</title>
        <authorList>
            <person name="Weon H.-Y."/>
            <person name="Kwon S.-W."/>
            <person name="Lee S.A."/>
        </authorList>
    </citation>
    <scope>NUCLEOTIDE SEQUENCE [LARGE SCALE GENOMIC DNA]</scope>
    <source>
        <strain evidence="5">KIS68-18</strain>
    </source>
</reference>
<evidence type="ECO:0000256" key="1">
    <source>
        <dbReference type="SAM" id="Coils"/>
    </source>
</evidence>
<keyword evidence="5" id="KW-1185">Reference proteome</keyword>
<dbReference type="Gene3D" id="2.40.128.600">
    <property type="match status" value="1"/>
</dbReference>